<evidence type="ECO:0000313" key="1">
    <source>
        <dbReference type="EMBL" id="CAH0999748.1"/>
    </source>
</evidence>
<sequence>MDRQDVLVSISERKPIPLNLKLTYPLALLLSILFFYGCTKEAVDAPEAQPVRTYERIAGFVQKGPFLNGTSIQLAELTTSLAPTGSSFTAQIADNTGSFALRNVQLGSPYVQLRADGFYYNEVTDESSSAQLTLYALSDITQHDALNVNLLSHLEKARVEYLLDEGTSFSAAKAQAQREIFAIFGIEQEDAQSSELLDISLAGTDNAKLLAISVILQGYLDVADFSELLANISTDIREDGTLESSALGSQLINNATLLRPAVIREQLEARYAQLGQNAAIPDFEIYVASFIETTAYEQTNAIRYAEQGAYGPNLLDTNLVTYTQGHYSLHADLPASTQLRVKIAGSNWAFGLPSSDSGWDYTDREESDTSRVFTTNRTGAVDLIIDLHIEPRHPDYQNPDAPLPPRHIYTRMQVYENNALEPIWEKTFVVTYR</sequence>
<comment type="caution">
    <text evidence="1">The sequence shown here is derived from an EMBL/GenBank/DDBJ whole genome shotgun (WGS) entry which is preliminary data.</text>
</comment>
<name>A0ABM9AYF2_9BACT</name>
<dbReference type="Proteomes" id="UP000837803">
    <property type="component" value="Unassembled WGS sequence"/>
</dbReference>
<evidence type="ECO:0000313" key="2">
    <source>
        <dbReference type="Proteomes" id="UP000837803"/>
    </source>
</evidence>
<evidence type="ECO:0008006" key="3">
    <source>
        <dbReference type="Google" id="ProtNLM"/>
    </source>
</evidence>
<dbReference type="EMBL" id="CAKLPZ010000001">
    <property type="protein sequence ID" value="CAH0999748.1"/>
    <property type="molecule type" value="Genomic_DNA"/>
</dbReference>
<gene>
    <name evidence="1" type="ORF">LEM8419_01048</name>
</gene>
<accession>A0ABM9AYF2</accession>
<proteinExistence type="predicted"/>
<organism evidence="1 2">
    <name type="scientific">Neolewinella maritima</name>
    <dbReference type="NCBI Taxonomy" id="1383882"/>
    <lineage>
        <taxon>Bacteria</taxon>
        <taxon>Pseudomonadati</taxon>
        <taxon>Bacteroidota</taxon>
        <taxon>Saprospiria</taxon>
        <taxon>Saprospirales</taxon>
        <taxon>Lewinellaceae</taxon>
        <taxon>Neolewinella</taxon>
    </lineage>
</organism>
<protein>
    <recommendedName>
        <fullName evidence="3">Carboxypeptidase regulatory-like domain-containing protein</fullName>
    </recommendedName>
</protein>
<reference evidence="1" key="1">
    <citation type="submission" date="2021-12" db="EMBL/GenBank/DDBJ databases">
        <authorList>
            <person name="Rodrigo-Torres L."/>
            <person name="Arahal R. D."/>
            <person name="Lucena T."/>
        </authorList>
    </citation>
    <scope>NUCLEOTIDE SEQUENCE</scope>
    <source>
        <strain evidence="1">CECT 8419</strain>
    </source>
</reference>
<keyword evidence="2" id="KW-1185">Reference proteome</keyword>